<evidence type="ECO:0000313" key="8">
    <source>
        <dbReference type="EMBL" id="PCS19468.1"/>
    </source>
</evidence>
<comment type="subcellular location">
    <subcellularLocation>
        <location evidence="1">Membrane</location>
        <topology evidence="1">Lipid-anchor</topology>
    </subcellularLocation>
</comment>
<keyword evidence="3 7" id="KW-0472">Membrane</keyword>
<dbReference type="AlphaFoldDB" id="A0A2A5SUB3"/>
<evidence type="ECO:0000313" key="9">
    <source>
        <dbReference type="Proteomes" id="UP000218711"/>
    </source>
</evidence>
<proteinExistence type="inferred from homology"/>
<evidence type="ECO:0000256" key="5">
    <source>
        <dbReference type="ARBA" id="ARBA00023288"/>
    </source>
</evidence>
<dbReference type="Pfam" id="PF03180">
    <property type="entry name" value="Lipoprotein_9"/>
    <property type="match status" value="1"/>
</dbReference>
<keyword evidence="4" id="KW-0564">Palmitate</keyword>
<dbReference type="InterPro" id="IPR004872">
    <property type="entry name" value="Lipoprotein_NlpA"/>
</dbReference>
<accession>A0A2A5SUB3</accession>
<comment type="caution">
    <text evidence="8">The sequence shown here is derived from an EMBL/GenBank/DDBJ whole genome shotgun (WGS) entry which is preliminary data.</text>
</comment>
<keyword evidence="7" id="KW-0812">Transmembrane</keyword>
<dbReference type="PANTHER" id="PTHR30429">
    <property type="entry name" value="D-METHIONINE-BINDING LIPOPROTEIN METQ"/>
    <property type="match status" value="1"/>
</dbReference>
<sequence>MEKILNPKNRNIIIAVAVLILVALVAFFSLNHQGGVKASAGEKTVKVGIMSGDKQDQEVWKSVAKTAKEKYDLKLKFVYFSDYNQPNEALLSGDIDINAFQSYNYVKTWNKAHKSDIVAVGNTYITPMHIYSKEISKLSDLKEGSTVAIPNDASNESRALFVLQSAGLLKLTTSDSSKLVGLPDITENPHQLKFKEVDASQTPRALDSVALSVVNYNYATAASLPKSESVFMEPLNKTSAQYINFIAATSKEKNNKVYKEVAKAYASKATEKAIKEQYPDGGELPAWDLKL</sequence>
<dbReference type="PIRSF" id="PIRSF002854">
    <property type="entry name" value="MetQ"/>
    <property type="match status" value="1"/>
</dbReference>
<keyword evidence="5 6" id="KW-0449">Lipoprotein</keyword>
<protein>
    <recommendedName>
        <fullName evidence="6">Lipoprotein</fullName>
    </recommendedName>
</protein>
<feature type="transmembrane region" description="Helical" evidence="7">
    <location>
        <begin position="12"/>
        <end position="30"/>
    </location>
</feature>
<reference evidence="8 9" key="1">
    <citation type="submission" date="2014-12" db="EMBL/GenBank/DDBJ databases">
        <title>Draft genome sequences of 10 type strains of Lactococcus.</title>
        <authorList>
            <person name="Sun Z."/>
            <person name="Zhong Z."/>
            <person name="Liu W."/>
            <person name="Zhang W."/>
            <person name="Zhang H."/>
        </authorList>
    </citation>
    <scope>NUCLEOTIDE SEQUENCE [LARGE SCALE GENOMIC DNA]</scope>
    <source>
        <strain evidence="8 9">DSM 21502</strain>
    </source>
</reference>
<dbReference type="EMBL" id="JXKC01000003">
    <property type="protein sequence ID" value="PCS19468.1"/>
    <property type="molecule type" value="Genomic_DNA"/>
</dbReference>
<name>A0A2A5SUB3_LACLC</name>
<comment type="similarity">
    <text evidence="6">Belongs to the nlpA lipoprotein family.</text>
</comment>
<keyword evidence="2" id="KW-0732">Signal</keyword>
<evidence type="ECO:0000256" key="1">
    <source>
        <dbReference type="ARBA" id="ARBA00004635"/>
    </source>
</evidence>
<evidence type="ECO:0000256" key="7">
    <source>
        <dbReference type="SAM" id="Phobius"/>
    </source>
</evidence>
<evidence type="ECO:0000256" key="3">
    <source>
        <dbReference type="ARBA" id="ARBA00023136"/>
    </source>
</evidence>
<evidence type="ECO:0000256" key="6">
    <source>
        <dbReference type="PIRNR" id="PIRNR002854"/>
    </source>
</evidence>
<evidence type="ECO:0000256" key="4">
    <source>
        <dbReference type="ARBA" id="ARBA00023139"/>
    </source>
</evidence>
<dbReference type="PANTHER" id="PTHR30429:SF3">
    <property type="entry name" value="LIPOPROTEIN"/>
    <property type="match status" value="1"/>
</dbReference>
<keyword evidence="7" id="KW-1133">Transmembrane helix</keyword>
<dbReference type="Proteomes" id="UP000218711">
    <property type="component" value="Unassembled WGS sequence"/>
</dbReference>
<dbReference type="SUPFAM" id="SSF53850">
    <property type="entry name" value="Periplasmic binding protein-like II"/>
    <property type="match status" value="1"/>
</dbReference>
<dbReference type="GO" id="GO:0016020">
    <property type="term" value="C:membrane"/>
    <property type="evidence" value="ECO:0007669"/>
    <property type="project" value="UniProtKB-SubCell"/>
</dbReference>
<organism evidence="8 9">
    <name type="scientific">Lactococcus cremoris subsp. tructae</name>
    <dbReference type="NCBI Taxonomy" id="542833"/>
    <lineage>
        <taxon>Bacteria</taxon>
        <taxon>Bacillati</taxon>
        <taxon>Bacillota</taxon>
        <taxon>Bacilli</taxon>
        <taxon>Lactobacillales</taxon>
        <taxon>Streptococcaceae</taxon>
        <taxon>Lactococcus</taxon>
    </lineage>
</organism>
<gene>
    <name evidence="8" type="ORF">RU92_GL001799</name>
</gene>
<dbReference type="Gene3D" id="3.40.190.10">
    <property type="entry name" value="Periplasmic binding protein-like II"/>
    <property type="match status" value="2"/>
</dbReference>
<evidence type="ECO:0000256" key="2">
    <source>
        <dbReference type="ARBA" id="ARBA00022729"/>
    </source>
</evidence>